<dbReference type="InterPro" id="IPR006845">
    <property type="entry name" value="Pex_N"/>
</dbReference>
<proteinExistence type="inferred from homology"/>
<evidence type="ECO:0000259" key="19">
    <source>
        <dbReference type="PROSITE" id="PS50089"/>
    </source>
</evidence>
<organism evidence="20 21">
    <name type="scientific">Saccoglossus kowalevskii</name>
    <name type="common">Acorn worm</name>
    <dbReference type="NCBI Taxonomy" id="10224"/>
    <lineage>
        <taxon>Eukaryota</taxon>
        <taxon>Metazoa</taxon>
        <taxon>Hemichordata</taxon>
        <taxon>Enteropneusta</taxon>
        <taxon>Harrimaniidae</taxon>
        <taxon>Saccoglossus</taxon>
    </lineage>
</organism>
<keyword evidence="8" id="KW-0808">Transferase</keyword>
<dbReference type="InterPro" id="IPR017907">
    <property type="entry name" value="Znf_RING_CS"/>
</dbReference>
<dbReference type="PANTHER" id="PTHR23350">
    <property type="entry name" value="PEROXISOME ASSEMBLY PROTEIN 10"/>
    <property type="match status" value="1"/>
</dbReference>
<keyword evidence="20" id="KW-1185">Reference proteome</keyword>
<feature type="domain" description="RING-type" evidence="19">
    <location>
        <begin position="252"/>
        <end position="290"/>
    </location>
</feature>
<evidence type="ECO:0000256" key="17">
    <source>
        <dbReference type="ARBA" id="ARBA00023140"/>
    </source>
</evidence>
<keyword evidence="17" id="KW-0576">Peroxisome</keyword>
<dbReference type="PANTHER" id="PTHR23350:SF0">
    <property type="entry name" value="PEROXISOME BIOGENESIS FACTOR 10"/>
    <property type="match status" value="1"/>
</dbReference>
<dbReference type="InterPro" id="IPR013083">
    <property type="entry name" value="Znf_RING/FYVE/PHD"/>
</dbReference>
<comment type="pathway">
    <text evidence="3">Protein modification; protein ubiquitination.</text>
</comment>
<keyword evidence="16" id="KW-0472">Membrane</keyword>
<keyword evidence="9" id="KW-0812">Transmembrane</keyword>
<evidence type="ECO:0000256" key="4">
    <source>
        <dbReference type="ARBA" id="ARBA00008704"/>
    </source>
</evidence>
<dbReference type="InterPro" id="IPR025654">
    <property type="entry name" value="PEX2/10"/>
</dbReference>
<dbReference type="Gene3D" id="3.30.40.10">
    <property type="entry name" value="Zinc/RING finger domain, C3HC4 (zinc finger)"/>
    <property type="match status" value="1"/>
</dbReference>
<keyword evidence="12" id="KW-0833">Ubl conjugation pathway</keyword>
<dbReference type="PROSITE" id="PS50089">
    <property type="entry name" value="ZF_RING_2"/>
    <property type="match status" value="1"/>
</dbReference>
<comment type="similarity">
    <text evidence="4">Belongs to the pex2/pex10/pex12 family.</text>
</comment>
<evidence type="ECO:0000256" key="11">
    <source>
        <dbReference type="ARBA" id="ARBA00022771"/>
    </source>
</evidence>
<dbReference type="InterPro" id="IPR001841">
    <property type="entry name" value="Znf_RING"/>
</dbReference>
<evidence type="ECO:0000256" key="15">
    <source>
        <dbReference type="ARBA" id="ARBA00022989"/>
    </source>
</evidence>
<dbReference type="Pfam" id="PF04757">
    <property type="entry name" value="Pex2_Pex12"/>
    <property type="match status" value="1"/>
</dbReference>
<evidence type="ECO:0000256" key="6">
    <source>
        <dbReference type="ARBA" id="ARBA00022448"/>
    </source>
</evidence>
<dbReference type="CDD" id="cd16527">
    <property type="entry name" value="RING-HC_PEX10"/>
    <property type="match status" value="1"/>
</dbReference>
<sequence length="305" mass="34870">MAQSRIFRPSGPAEIVRSNQKDGFYISYMRGSLANIFQTFAGARAWMQWRKEIDVSADLAYFLLTTVAGYQTLGEEYCNIVQVDHTGRAIPSRSRRLAHVLLQIGVPYVIDQALKFVHNHINTVRTMLGLSDKVTNMILQCIPVLRTSVTYVHRFHLALFYLQGLFYHVAKRVVSVRYLLVRAGISPDVYRSSYSLLGMLTLTQLTLTLLWQLYTNFVKPGVLFRSKVSDLNIPSSDNSETEEVYLDPTKRCSLCLESRKSSTATPCGHMFCWTCITEWCLAKPECPLCRETFQLSRLVCLQHFE</sequence>
<keyword evidence="13" id="KW-0862">Zinc</keyword>
<evidence type="ECO:0000256" key="3">
    <source>
        <dbReference type="ARBA" id="ARBA00004906"/>
    </source>
</evidence>
<evidence type="ECO:0000256" key="8">
    <source>
        <dbReference type="ARBA" id="ARBA00022679"/>
    </source>
</evidence>
<evidence type="ECO:0000256" key="2">
    <source>
        <dbReference type="ARBA" id="ARBA00004585"/>
    </source>
</evidence>
<keyword evidence="15" id="KW-1133">Transmembrane helix</keyword>
<evidence type="ECO:0000256" key="5">
    <source>
        <dbReference type="ARBA" id="ARBA00012483"/>
    </source>
</evidence>
<evidence type="ECO:0000313" key="20">
    <source>
        <dbReference type="Proteomes" id="UP000694865"/>
    </source>
</evidence>
<evidence type="ECO:0000256" key="18">
    <source>
        <dbReference type="PROSITE-ProRule" id="PRU00175"/>
    </source>
</evidence>
<dbReference type="SMART" id="SM00184">
    <property type="entry name" value="RING"/>
    <property type="match status" value="1"/>
</dbReference>
<keyword evidence="6" id="KW-0813">Transport</keyword>
<keyword evidence="14" id="KW-0653">Protein transport</keyword>
<dbReference type="Proteomes" id="UP000694865">
    <property type="component" value="Unplaced"/>
</dbReference>
<evidence type="ECO:0000256" key="16">
    <source>
        <dbReference type="ARBA" id="ARBA00023136"/>
    </source>
</evidence>
<dbReference type="GeneID" id="100376938"/>
<keyword evidence="7" id="KW-0962">Peroxisome biogenesis</keyword>
<gene>
    <name evidence="21" type="primary">LOC100376938</name>
</gene>
<dbReference type="PROSITE" id="PS00518">
    <property type="entry name" value="ZF_RING_1"/>
    <property type="match status" value="1"/>
</dbReference>
<evidence type="ECO:0000313" key="21">
    <source>
        <dbReference type="RefSeq" id="XP_002738322.1"/>
    </source>
</evidence>
<evidence type="ECO:0000256" key="13">
    <source>
        <dbReference type="ARBA" id="ARBA00022833"/>
    </source>
</evidence>
<dbReference type="Pfam" id="PF13639">
    <property type="entry name" value="zf-RING_2"/>
    <property type="match status" value="1"/>
</dbReference>
<accession>A0ABM0GVN0</accession>
<keyword evidence="11 18" id="KW-0863">Zinc-finger</keyword>
<comment type="catalytic activity">
    <reaction evidence="1">
        <text>S-ubiquitinyl-[E2 ubiquitin-conjugating enzyme]-L-cysteine + [acceptor protein]-L-lysine = [E2 ubiquitin-conjugating enzyme]-L-cysteine + N(6)-ubiquitinyl-[acceptor protein]-L-lysine.</text>
        <dbReference type="EC" id="2.3.2.27"/>
    </reaction>
</comment>
<dbReference type="SUPFAM" id="SSF57850">
    <property type="entry name" value="RING/U-box"/>
    <property type="match status" value="1"/>
</dbReference>
<evidence type="ECO:0000256" key="7">
    <source>
        <dbReference type="ARBA" id="ARBA00022593"/>
    </source>
</evidence>
<comment type="subcellular location">
    <subcellularLocation>
        <location evidence="2">Peroxisome membrane</location>
        <topology evidence="2">Multi-pass membrane protein</topology>
    </subcellularLocation>
</comment>
<evidence type="ECO:0000256" key="12">
    <source>
        <dbReference type="ARBA" id="ARBA00022786"/>
    </source>
</evidence>
<dbReference type="EC" id="2.3.2.27" evidence="5"/>
<evidence type="ECO:0000256" key="9">
    <source>
        <dbReference type="ARBA" id="ARBA00022692"/>
    </source>
</evidence>
<dbReference type="RefSeq" id="XP_002738322.1">
    <property type="nucleotide sequence ID" value="XM_002738276.2"/>
</dbReference>
<name>A0ABM0GVN0_SACKO</name>
<protein>
    <recommendedName>
        <fullName evidence="5">RING-type E3 ubiquitin transferase</fullName>
        <ecNumber evidence="5">2.3.2.27</ecNumber>
    </recommendedName>
</protein>
<evidence type="ECO:0000256" key="14">
    <source>
        <dbReference type="ARBA" id="ARBA00022927"/>
    </source>
</evidence>
<keyword evidence="10" id="KW-0479">Metal-binding</keyword>
<reference evidence="21" key="1">
    <citation type="submission" date="2025-08" db="UniProtKB">
        <authorList>
            <consortium name="RefSeq"/>
        </authorList>
    </citation>
    <scope>IDENTIFICATION</scope>
    <source>
        <tissue evidence="21">Testes</tissue>
    </source>
</reference>
<evidence type="ECO:0000256" key="1">
    <source>
        <dbReference type="ARBA" id="ARBA00000900"/>
    </source>
</evidence>
<evidence type="ECO:0000256" key="10">
    <source>
        <dbReference type="ARBA" id="ARBA00022723"/>
    </source>
</evidence>